<organism evidence="1">
    <name type="scientific">Oryza meridionalis</name>
    <dbReference type="NCBI Taxonomy" id="40149"/>
    <lineage>
        <taxon>Eukaryota</taxon>
        <taxon>Viridiplantae</taxon>
        <taxon>Streptophyta</taxon>
        <taxon>Embryophyta</taxon>
        <taxon>Tracheophyta</taxon>
        <taxon>Spermatophyta</taxon>
        <taxon>Magnoliopsida</taxon>
        <taxon>Liliopsida</taxon>
        <taxon>Poales</taxon>
        <taxon>Poaceae</taxon>
        <taxon>BOP clade</taxon>
        <taxon>Oryzoideae</taxon>
        <taxon>Oryzeae</taxon>
        <taxon>Oryzinae</taxon>
        <taxon>Oryza</taxon>
    </lineage>
</organism>
<reference evidence="1" key="1">
    <citation type="submission" date="2015-04" db="UniProtKB">
        <authorList>
            <consortium name="EnsemblPlants"/>
        </authorList>
    </citation>
    <scope>IDENTIFICATION</scope>
</reference>
<sequence length="91" mass="9777">MARLRRSPRLCGCGGGVGRKMRTEREELGCGGGVGRSLEATPSAAEKAGFDGTVAGDPERHRVLSESICLQPQGSKIITTFYMRKQVPRSI</sequence>
<dbReference type="EnsemblPlants" id="OMERI09G06170.1">
    <property type="protein sequence ID" value="OMERI09G06170.1"/>
    <property type="gene ID" value="OMERI09G06170"/>
</dbReference>
<evidence type="ECO:0000313" key="2">
    <source>
        <dbReference type="Proteomes" id="UP000008021"/>
    </source>
</evidence>
<dbReference type="AlphaFoldDB" id="A0A0E0ERI8"/>
<dbReference type="HOGENOM" id="CLU_2546324_0_0_1"/>
<accession>A0A0E0ERI8</accession>
<evidence type="ECO:0000313" key="1">
    <source>
        <dbReference type="EnsemblPlants" id="OMERI09G06170.1"/>
    </source>
</evidence>
<dbReference type="Gramene" id="OMERI09G06170.1">
    <property type="protein sequence ID" value="OMERI09G06170.1"/>
    <property type="gene ID" value="OMERI09G06170"/>
</dbReference>
<reference evidence="1" key="2">
    <citation type="submission" date="2018-05" db="EMBL/GenBank/DDBJ databases">
        <title>OmerRS3 (Oryza meridionalis Reference Sequence Version 3).</title>
        <authorList>
            <person name="Zhang J."/>
            <person name="Kudrna D."/>
            <person name="Lee S."/>
            <person name="Talag J."/>
            <person name="Welchert J."/>
            <person name="Wing R.A."/>
        </authorList>
    </citation>
    <scope>NUCLEOTIDE SEQUENCE [LARGE SCALE GENOMIC DNA]</scope>
    <source>
        <strain evidence="1">cv. OR44</strain>
    </source>
</reference>
<dbReference type="Proteomes" id="UP000008021">
    <property type="component" value="Chromosome 9"/>
</dbReference>
<name>A0A0E0ERI8_9ORYZ</name>
<proteinExistence type="predicted"/>
<keyword evidence="2" id="KW-1185">Reference proteome</keyword>
<protein>
    <submittedName>
        <fullName evidence="1">Uncharacterized protein</fullName>
    </submittedName>
</protein>